<reference evidence="1" key="1">
    <citation type="submission" date="2021-06" db="EMBL/GenBank/DDBJ databases">
        <authorList>
            <person name="Kallberg Y."/>
            <person name="Tangrot J."/>
            <person name="Rosling A."/>
        </authorList>
    </citation>
    <scope>NUCLEOTIDE SEQUENCE</scope>
    <source>
        <strain evidence="1">CL356</strain>
    </source>
</reference>
<sequence length="67" mass="7695">LKRFALRKLSVEGIHEDHPLSSYLAEVSIGCWPDDIDENLIEDIFPESLLIKNTHAAYHFAKNRMEG</sequence>
<organism evidence="1 2">
    <name type="scientific">Acaulospora colombiana</name>
    <dbReference type="NCBI Taxonomy" id="27376"/>
    <lineage>
        <taxon>Eukaryota</taxon>
        <taxon>Fungi</taxon>
        <taxon>Fungi incertae sedis</taxon>
        <taxon>Mucoromycota</taxon>
        <taxon>Glomeromycotina</taxon>
        <taxon>Glomeromycetes</taxon>
        <taxon>Diversisporales</taxon>
        <taxon>Acaulosporaceae</taxon>
        <taxon>Acaulospora</taxon>
    </lineage>
</organism>
<dbReference type="Proteomes" id="UP000789525">
    <property type="component" value="Unassembled WGS sequence"/>
</dbReference>
<feature type="non-terminal residue" evidence="1">
    <location>
        <position position="67"/>
    </location>
</feature>
<protein>
    <submittedName>
        <fullName evidence="1">6192_t:CDS:1</fullName>
    </submittedName>
</protein>
<comment type="caution">
    <text evidence="1">The sequence shown here is derived from an EMBL/GenBank/DDBJ whole genome shotgun (WGS) entry which is preliminary data.</text>
</comment>
<accession>A0ACA9Q537</accession>
<gene>
    <name evidence="1" type="ORF">ACOLOM_LOCUS11831</name>
</gene>
<proteinExistence type="predicted"/>
<evidence type="ECO:0000313" key="2">
    <source>
        <dbReference type="Proteomes" id="UP000789525"/>
    </source>
</evidence>
<keyword evidence="2" id="KW-1185">Reference proteome</keyword>
<feature type="non-terminal residue" evidence="1">
    <location>
        <position position="1"/>
    </location>
</feature>
<evidence type="ECO:0000313" key="1">
    <source>
        <dbReference type="EMBL" id="CAG8734603.1"/>
    </source>
</evidence>
<dbReference type="EMBL" id="CAJVPT010044587">
    <property type="protein sequence ID" value="CAG8734603.1"/>
    <property type="molecule type" value="Genomic_DNA"/>
</dbReference>
<name>A0ACA9Q537_9GLOM</name>